<dbReference type="EMBL" id="KZ826388">
    <property type="protein sequence ID" value="PYI02886.1"/>
    <property type="molecule type" value="Genomic_DNA"/>
</dbReference>
<keyword evidence="3" id="KW-1185">Reference proteome</keyword>
<feature type="transmembrane region" description="Helical" evidence="1">
    <location>
        <begin position="23"/>
        <end position="43"/>
    </location>
</feature>
<evidence type="ECO:0008006" key="4">
    <source>
        <dbReference type="Google" id="ProtNLM"/>
    </source>
</evidence>
<organism evidence="2 3">
    <name type="scientific">Aspergillus sclerotiicarbonarius (strain CBS 121057 / IBT 28362)</name>
    <dbReference type="NCBI Taxonomy" id="1448318"/>
    <lineage>
        <taxon>Eukaryota</taxon>
        <taxon>Fungi</taxon>
        <taxon>Dikarya</taxon>
        <taxon>Ascomycota</taxon>
        <taxon>Pezizomycotina</taxon>
        <taxon>Eurotiomycetes</taxon>
        <taxon>Eurotiomycetidae</taxon>
        <taxon>Eurotiales</taxon>
        <taxon>Aspergillaceae</taxon>
        <taxon>Aspergillus</taxon>
        <taxon>Aspergillus subgen. Circumdati</taxon>
    </lineage>
</organism>
<accession>A0A319DYM0</accession>
<keyword evidence="1" id="KW-0472">Membrane</keyword>
<dbReference type="SUPFAM" id="SSF103473">
    <property type="entry name" value="MFS general substrate transporter"/>
    <property type="match status" value="1"/>
</dbReference>
<evidence type="ECO:0000313" key="3">
    <source>
        <dbReference type="Proteomes" id="UP000248423"/>
    </source>
</evidence>
<reference evidence="2 3" key="1">
    <citation type="submission" date="2018-02" db="EMBL/GenBank/DDBJ databases">
        <title>The genomes of Aspergillus section Nigri reveals drivers in fungal speciation.</title>
        <authorList>
            <consortium name="DOE Joint Genome Institute"/>
            <person name="Vesth T.C."/>
            <person name="Nybo J."/>
            <person name="Theobald S."/>
            <person name="Brandl J."/>
            <person name="Frisvad J.C."/>
            <person name="Nielsen K.F."/>
            <person name="Lyhne E.K."/>
            <person name="Kogle M.E."/>
            <person name="Kuo A."/>
            <person name="Riley R."/>
            <person name="Clum A."/>
            <person name="Nolan M."/>
            <person name="Lipzen A."/>
            <person name="Salamov A."/>
            <person name="Henrissat B."/>
            <person name="Wiebenga A."/>
            <person name="De vries R.P."/>
            <person name="Grigoriev I.V."/>
            <person name="Mortensen U.H."/>
            <person name="Andersen M.R."/>
            <person name="Baker S.E."/>
        </authorList>
    </citation>
    <scope>NUCLEOTIDE SEQUENCE [LARGE SCALE GENOMIC DNA]</scope>
    <source>
        <strain evidence="2 3">CBS 121057</strain>
    </source>
</reference>
<dbReference type="AlphaFoldDB" id="A0A319DYM0"/>
<feature type="transmembrane region" description="Helical" evidence="1">
    <location>
        <begin position="55"/>
        <end position="78"/>
    </location>
</feature>
<keyword evidence="1" id="KW-1133">Transmembrane helix</keyword>
<evidence type="ECO:0000313" key="2">
    <source>
        <dbReference type="EMBL" id="PYI02886.1"/>
    </source>
</evidence>
<dbReference type="OrthoDB" id="6499973at2759"/>
<dbReference type="VEuPathDB" id="FungiDB:BO78DRAFT_422182"/>
<gene>
    <name evidence="2" type="ORF">BO78DRAFT_422182</name>
</gene>
<sequence>MYAHTPSFSSRAFLPVVLQTRTISVTYSLGVFLQLLGFFMLSLSKTYWRILLSQVVCMGLGNGLTFSPGLAVMSPYFMEKGAFAIGLEAAGAALGERLYHTGLLF</sequence>
<dbReference type="InterPro" id="IPR036259">
    <property type="entry name" value="MFS_trans_sf"/>
</dbReference>
<dbReference type="Proteomes" id="UP000248423">
    <property type="component" value="Unassembled WGS sequence"/>
</dbReference>
<protein>
    <recommendedName>
        <fullName evidence="4">Major facilitator superfamily (MFS) profile domain-containing protein</fullName>
    </recommendedName>
</protein>
<name>A0A319DYM0_ASPSB</name>
<proteinExistence type="predicted"/>
<keyword evidence="1" id="KW-0812">Transmembrane</keyword>
<evidence type="ECO:0000256" key="1">
    <source>
        <dbReference type="SAM" id="Phobius"/>
    </source>
</evidence>